<evidence type="ECO:0000256" key="3">
    <source>
        <dbReference type="ARBA" id="ARBA00022475"/>
    </source>
</evidence>
<comment type="subcellular location">
    <subcellularLocation>
        <location evidence="1">Cell membrane</location>
        <topology evidence="1">Multi-pass membrane protein</topology>
    </subcellularLocation>
</comment>
<evidence type="ECO:0000256" key="8">
    <source>
        <dbReference type="ARBA" id="ARBA00022989"/>
    </source>
</evidence>
<evidence type="ECO:0000313" key="15">
    <source>
        <dbReference type="Proteomes" id="UP000619761"/>
    </source>
</evidence>
<evidence type="ECO:0000256" key="11">
    <source>
        <dbReference type="SAM" id="Phobius"/>
    </source>
</evidence>
<evidence type="ECO:0000256" key="2">
    <source>
        <dbReference type="ARBA" id="ARBA00022448"/>
    </source>
</evidence>
<dbReference type="SUPFAM" id="SSF90123">
    <property type="entry name" value="ABC transporter transmembrane region"/>
    <property type="match status" value="1"/>
</dbReference>
<dbReference type="PROSITE" id="PS50929">
    <property type="entry name" value="ABC_TM1F"/>
    <property type="match status" value="1"/>
</dbReference>
<evidence type="ECO:0000256" key="9">
    <source>
        <dbReference type="ARBA" id="ARBA00023055"/>
    </source>
</evidence>
<dbReference type="EMBL" id="BMYZ01000002">
    <property type="protein sequence ID" value="GGY78667.1"/>
    <property type="molecule type" value="Genomic_DNA"/>
</dbReference>
<keyword evidence="7" id="KW-1278">Translocase</keyword>
<keyword evidence="10 11" id="KW-0472">Membrane</keyword>
<comment type="caution">
    <text evidence="14">The sequence shown here is derived from an EMBL/GenBank/DDBJ whole genome shotgun (WGS) entry which is preliminary data.</text>
</comment>
<dbReference type="SUPFAM" id="SSF52540">
    <property type="entry name" value="P-loop containing nucleoside triphosphate hydrolases"/>
    <property type="match status" value="1"/>
</dbReference>
<keyword evidence="9" id="KW-0445">Lipid transport</keyword>
<dbReference type="Pfam" id="PF00005">
    <property type="entry name" value="ABC_tran"/>
    <property type="match status" value="1"/>
</dbReference>
<dbReference type="InterPro" id="IPR011917">
    <property type="entry name" value="ABC_transpr_lipidA"/>
</dbReference>
<keyword evidence="8 11" id="KW-1133">Transmembrane helix</keyword>
<dbReference type="NCBIfam" id="TIGR02203">
    <property type="entry name" value="MsbA_lipidA"/>
    <property type="match status" value="1"/>
</dbReference>
<feature type="domain" description="ABC transmembrane type-1" evidence="13">
    <location>
        <begin position="31"/>
        <end position="310"/>
    </location>
</feature>
<dbReference type="InterPro" id="IPR003439">
    <property type="entry name" value="ABC_transporter-like_ATP-bd"/>
</dbReference>
<keyword evidence="2" id="KW-0813">Transport</keyword>
<dbReference type="InterPro" id="IPR003593">
    <property type="entry name" value="AAA+_ATPase"/>
</dbReference>
<keyword evidence="6 14" id="KW-0067">ATP-binding</keyword>
<dbReference type="Gene3D" id="3.40.50.300">
    <property type="entry name" value="P-loop containing nucleotide triphosphate hydrolases"/>
    <property type="match status" value="1"/>
</dbReference>
<feature type="transmembrane region" description="Helical" evidence="11">
    <location>
        <begin position="246"/>
        <end position="272"/>
    </location>
</feature>
<protein>
    <submittedName>
        <fullName evidence="14">Lipid A export ATP-binding/permease protein MsbA</fullName>
    </submittedName>
</protein>
<keyword evidence="5" id="KW-0547">Nucleotide-binding</keyword>
<dbReference type="Pfam" id="PF00664">
    <property type="entry name" value="ABC_membrane"/>
    <property type="match status" value="1"/>
</dbReference>
<sequence>MSQTTSSSGTSALNIYLRLLTYLKPYKLTFALGIIGFVAYAASNYAFLEVLKNLLTVLEKNDPVDRYLIPLAIIATTIVRSVGAFMGSYYLGKVANGIVHAMRVQVFNHMTTLPTKIFDQRNSGHLISVITYNINGVASAATDAMKISLREGATVIGMLIYLFYKDWQLTLVFMVVAPLIGWLVSSVGKRLRRLSNKVQTSVGDITQVSGEMVNGYKVMRTFGGEQYEQQRFDEASKRNYAQNMKIVMTSAANTPVIQMLVAFAMAALIFVAMNVTKMREPAEFVTYISAVALVIQPMRRLGEVTPMILKGVAAADSVFQLLDEPSEQDQGSYEVVRAKGEVTFEHVQFSYAEQDVAALKDISLKVLPGEVVALVGRSGSGKSTLVNLLPRFYDVDNGVIAIDGVPINDYKLTNLREQIAFVNQQVTLFEGSVADNIAYGRADKVSIDQIKRAADLAYATEFIEQLPQGFDTQIGEGGARLSGGQRQRLAIARAILKDSPILILDEATSALDNESERYIQAAMEQVMKGRTTFVIAHRLSTIEHADRIVVMENGRIVEEGSHKELLERNGAYTKLHAAQFHGEMGSPASL</sequence>
<proteinExistence type="predicted"/>
<feature type="transmembrane region" description="Helical" evidence="11">
    <location>
        <begin position="170"/>
        <end position="188"/>
    </location>
</feature>
<dbReference type="GO" id="GO:0005524">
    <property type="term" value="F:ATP binding"/>
    <property type="evidence" value="ECO:0007669"/>
    <property type="project" value="UniProtKB-KW"/>
</dbReference>
<feature type="domain" description="ABC transporter" evidence="12">
    <location>
        <begin position="342"/>
        <end position="578"/>
    </location>
</feature>
<dbReference type="CDD" id="cd03251">
    <property type="entry name" value="ABCC_MsbA"/>
    <property type="match status" value="1"/>
</dbReference>
<evidence type="ECO:0000259" key="12">
    <source>
        <dbReference type="PROSITE" id="PS50893"/>
    </source>
</evidence>
<gene>
    <name evidence="14" type="primary">msbA</name>
    <name evidence="14" type="ORF">GCM10011613_24230</name>
</gene>
<dbReference type="InterPro" id="IPR027417">
    <property type="entry name" value="P-loop_NTPase"/>
</dbReference>
<accession>A0ABQ3B4A8</accession>
<evidence type="ECO:0000256" key="1">
    <source>
        <dbReference type="ARBA" id="ARBA00004651"/>
    </source>
</evidence>
<evidence type="ECO:0000256" key="7">
    <source>
        <dbReference type="ARBA" id="ARBA00022967"/>
    </source>
</evidence>
<evidence type="ECO:0000256" key="6">
    <source>
        <dbReference type="ARBA" id="ARBA00022840"/>
    </source>
</evidence>
<dbReference type="InterPro" id="IPR011527">
    <property type="entry name" value="ABC1_TM_dom"/>
</dbReference>
<dbReference type="Proteomes" id="UP000619761">
    <property type="component" value="Unassembled WGS sequence"/>
</dbReference>
<dbReference type="PROSITE" id="PS00211">
    <property type="entry name" value="ABC_TRANSPORTER_1"/>
    <property type="match status" value="1"/>
</dbReference>
<dbReference type="CDD" id="cd18552">
    <property type="entry name" value="ABC_6TM_MsbA_like"/>
    <property type="match status" value="1"/>
</dbReference>
<dbReference type="InterPro" id="IPR017871">
    <property type="entry name" value="ABC_transporter-like_CS"/>
</dbReference>
<dbReference type="PANTHER" id="PTHR43394">
    <property type="entry name" value="ATP-DEPENDENT PERMEASE MDL1, MITOCHONDRIAL"/>
    <property type="match status" value="1"/>
</dbReference>
<keyword evidence="4 11" id="KW-0812">Transmembrane</keyword>
<keyword evidence="15" id="KW-1185">Reference proteome</keyword>
<dbReference type="Gene3D" id="1.20.1560.10">
    <property type="entry name" value="ABC transporter type 1, transmembrane domain"/>
    <property type="match status" value="1"/>
</dbReference>
<dbReference type="RefSeq" id="WP_189418968.1">
    <property type="nucleotide sequence ID" value="NZ_BMYZ01000002.1"/>
</dbReference>
<dbReference type="PROSITE" id="PS50893">
    <property type="entry name" value="ABC_TRANSPORTER_2"/>
    <property type="match status" value="1"/>
</dbReference>
<evidence type="ECO:0000313" key="14">
    <source>
        <dbReference type="EMBL" id="GGY78667.1"/>
    </source>
</evidence>
<dbReference type="PANTHER" id="PTHR43394:SF1">
    <property type="entry name" value="ATP-BINDING CASSETTE SUB-FAMILY B MEMBER 10, MITOCHONDRIAL"/>
    <property type="match status" value="1"/>
</dbReference>
<name>A0ABQ3B4A8_9GAMM</name>
<dbReference type="SMART" id="SM00382">
    <property type="entry name" value="AAA"/>
    <property type="match status" value="1"/>
</dbReference>
<dbReference type="InterPro" id="IPR039421">
    <property type="entry name" value="Type_1_exporter"/>
</dbReference>
<keyword evidence="3" id="KW-1003">Cell membrane</keyword>
<feature type="transmembrane region" description="Helical" evidence="11">
    <location>
        <begin position="67"/>
        <end position="92"/>
    </location>
</feature>
<evidence type="ECO:0000259" key="13">
    <source>
        <dbReference type="PROSITE" id="PS50929"/>
    </source>
</evidence>
<evidence type="ECO:0000256" key="10">
    <source>
        <dbReference type="ARBA" id="ARBA00023136"/>
    </source>
</evidence>
<organism evidence="14 15">
    <name type="scientific">Cellvibrio zantedeschiae</name>
    <dbReference type="NCBI Taxonomy" id="1237077"/>
    <lineage>
        <taxon>Bacteria</taxon>
        <taxon>Pseudomonadati</taxon>
        <taxon>Pseudomonadota</taxon>
        <taxon>Gammaproteobacteria</taxon>
        <taxon>Cellvibrionales</taxon>
        <taxon>Cellvibrionaceae</taxon>
        <taxon>Cellvibrio</taxon>
    </lineage>
</organism>
<reference evidence="15" key="1">
    <citation type="journal article" date="2019" name="Int. J. Syst. Evol. Microbiol.">
        <title>The Global Catalogue of Microorganisms (GCM) 10K type strain sequencing project: providing services to taxonomists for standard genome sequencing and annotation.</title>
        <authorList>
            <consortium name="The Broad Institute Genomics Platform"/>
            <consortium name="The Broad Institute Genome Sequencing Center for Infectious Disease"/>
            <person name="Wu L."/>
            <person name="Ma J."/>
        </authorList>
    </citation>
    <scope>NUCLEOTIDE SEQUENCE [LARGE SCALE GENOMIC DNA]</scope>
    <source>
        <strain evidence="15">KCTC 32239</strain>
    </source>
</reference>
<evidence type="ECO:0000256" key="5">
    <source>
        <dbReference type="ARBA" id="ARBA00022741"/>
    </source>
</evidence>
<dbReference type="InterPro" id="IPR036640">
    <property type="entry name" value="ABC1_TM_sf"/>
</dbReference>
<evidence type="ECO:0000256" key="4">
    <source>
        <dbReference type="ARBA" id="ARBA00022692"/>
    </source>
</evidence>
<feature type="transmembrane region" description="Helical" evidence="11">
    <location>
        <begin position="147"/>
        <end position="164"/>
    </location>
</feature>
<feature type="transmembrane region" description="Helical" evidence="11">
    <location>
        <begin position="28"/>
        <end position="47"/>
    </location>
</feature>